<evidence type="ECO:0000259" key="3">
    <source>
        <dbReference type="PROSITE" id="PS50089"/>
    </source>
</evidence>
<evidence type="ECO:0000256" key="2">
    <source>
        <dbReference type="SAM" id="MobiDB-lite"/>
    </source>
</evidence>
<dbReference type="STRING" id="3871.A0A4P1R9Q1"/>
<dbReference type="Proteomes" id="UP000188354">
    <property type="component" value="Chromosome LG08"/>
</dbReference>
<proteinExistence type="predicted"/>
<evidence type="ECO:0000256" key="1">
    <source>
        <dbReference type="PROSITE-ProRule" id="PRU00175"/>
    </source>
</evidence>
<dbReference type="OrthoDB" id="6078042at2759"/>
<dbReference type="SUPFAM" id="SSF57850">
    <property type="entry name" value="RING/U-box"/>
    <property type="match status" value="1"/>
</dbReference>
<dbReference type="Gramene" id="OIW05836">
    <property type="protein sequence ID" value="OIW05836"/>
    <property type="gene ID" value="TanjilG_23622"/>
</dbReference>
<sequence>MAIASLHNVSVLDSSFLRESHSQPSRRRGDGRLGSTRASSLLRMWREIEDEHLARQFQGRPGEVLLEQRSDGLIDDLSHAGTPHSNESGRAHLLEEAVLAANESEIWAQSQSQNVPHDDQEDLNNSSCENFYDLGEIERERVRRIFREWMNSGAREHGLNISRRNNNPRGEWLGQTEQERVRVIREWVQMSSQQSDGSSGDYREEQYAEIDTQIERVRDGFVLNQSEGQTQHTRRGIRKLRGRQVMLDMLKKSERERQREIQELLDHQPVSHFPHRNRIQALLRGRFLRNNRCGDINRSASIAQSELGLLRQRQSVSGLRKGFFFRKDNTDCNQAKNNLSDTPSNSDTDFNRSEQTGASSSHLVPTVHSEPNYRGTNGLHISSDRNCLQGVTFENLDTQDYTLHAKDQLQCTQIDSLDSQSLPCVIVKRRDSTRKNVDVNRKRFFSRKYNTDCNQQRNNLSDTPSNSDTDFNTSEQTGASTSHLVPTEHSERNYRGSDELHISGDRNYFQGVTFENLDTQDSTLHAKDQLQCTQIDSLDSQPSPCVVVERRDSTGQNVDVNREGFFSRKDNTDCNQATNNLSVTPSSSATNFNTIEQTGASSSHLVPTVQSEPNLRGSDGHHIAGDWNCMQGVTFENLDTQISTLHAGDQLQCTEIDSLDSQPSPCLVVGRRDNTGQNVDVMPTMATSNELTQESLQIEDSENSDLLEFYEASNEQSELGDINNGENNHMDGNIVDDMNWSESNALQGDELEEVIDSEGSDWHQSNAYWSNITEENVDDNHLSSTASEWHENSLRNEDGDNSRLPEAPEVWQEDGSFQEAVENWLGGPSDHEGAPVRRIPELYFPDDDNVYSGELRELLSRRSVSNLLHSSFRESLDQLIQSYVERQGNALDELELQETTLSSASVEEELEQQSRDQIVGEEGIVNSPLDLPSLPIPPPLPHWDQHHHRDNWSQNDVNNQLLGMDWEVINDLRLDMARMQQRMNTMQKMLETCMDMQLELQRSIRQEVSAALNRSAGSSGTNVFETPYDESKLECVRKGLCCICCESSIDSLLYRCGHLCTCSNCANELLESRWKCPMCQEPVVEVIRTYSLL</sequence>
<accession>A0A4P1R9Q1</accession>
<dbReference type="CDD" id="cd16647">
    <property type="entry name" value="mRING-HC-C3HC5_NEU1"/>
    <property type="match status" value="1"/>
</dbReference>
<dbReference type="PANTHER" id="PTHR46519">
    <property type="entry name" value="RING/U-BOX SUPERFAMILY PROTEIN"/>
    <property type="match status" value="1"/>
</dbReference>
<dbReference type="InterPro" id="IPR013083">
    <property type="entry name" value="Znf_RING/FYVE/PHD"/>
</dbReference>
<keyword evidence="1" id="KW-0863">Zinc-finger</keyword>
<name>A0A4P1R9Q1_LUPAN</name>
<feature type="compositionally biased region" description="Polar residues" evidence="2">
    <location>
        <begin position="334"/>
        <end position="363"/>
    </location>
</feature>
<dbReference type="Gene3D" id="3.30.40.10">
    <property type="entry name" value="Zinc/RING finger domain, C3HC4 (zinc finger)"/>
    <property type="match status" value="1"/>
</dbReference>
<keyword evidence="5" id="KW-1185">Reference proteome</keyword>
<feature type="region of interest" description="Disordered" evidence="2">
    <location>
        <begin position="453"/>
        <end position="499"/>
    </location>
</feature>
<dbReference type="PANTHER" id="PTHR46519:SF3">
    <property type="entry name" value="RING_U-BOX SUPERFAMILY PROTEIN"/>
    <property type="match status" value="1"/>
</dbReference>
<organism evidence="4 5">
    <name type="scientific">Lupinus angustifolius</name>
    <name type="common">Narrow-leaved blue lupine</name>
    <dbReference type="NCBI Taxonomy" id="3871"/>
    <lineage>
        <taxon>Eukaryota</taxon>
        <taxon>Viridiplantae</taxon>
        <taxon>Streptophyta</taxon>
        <taxon>Embryophyta</taxon>
        <taxon>Tracheophyta</taxon>
        <taxon>Spermatophyta</taxon>
        <taxon>Magnoliopsida</taxon>
        <taxon>eudicotyledons</taxon>
        <taxon>Gunneridae</taxon>
        <taxon>Pentapetalae</taxon>
        <taxon>rosids</taxon>
        <taxon>fabids</taxon>
        <taxon>Fabales</taxon>
        <taxon>Fabaceae</taxon>
        <taxon>Papilionoideae</taxon>
        <taxon>50 kb inversion clade</taxon>
        <taxon>genistoids sensu lato</taxon>
        <taxon>core genistoids</taxon>
        <taxon>Genisteae</taxon>
        <taxon>Lupinus</taxon>
    </lineage>
</organism>
<dbReference type="Pfam" id="PF13920">
    <property type="entry name" value="zf-C3HC4_3"/>
    <property type="match status" value="1"/>
</dbReference>
<dbReference type="EMBL" id="CM007368">
    <property type="protein sequence ID" value="OIW05836.1"/>
    <property type="molecule type" value="Genomic_DNA"/>
</dbReference>
<dbReference type="InterPro" id="IPR001841">
    <property type="entry name" value="Znf_RING"/>
</dbReference>
<protein>
    <recommendedName>
        <fullName evidence="3">RING-type domain-containing protein</fullName>
    </recommendedName>
</protein>
<evidence type="ECO:0000313" key="5">
    <source>
        <dbReference type="Proteomes" id="UP000188354"/>
    </source>
</evidence>
<reference evidence="4 5" key="1">
    <citation type="journal article" date="2017" name="Plant Biotechnol. J.">
        <title>A comprehensive draft genome sequence for lupin (Lupinus angustifolius), an emerging health food: insights into plant-microbe interactions and legume evolution.</title>
        <authorList>
            <person name="Hane J.K."/>
            <person name="Ming Y."/>
            <person name="Kamphuis L.G."/>
            <person name="Nelson M.N."/>
            <person name="Garg G."/>
            <person name="Atkins C.A."/>
            <person name="Bayer P.E."/>
            <person name="Bravo A."/>
            <person name="Bringans S."/>
            <person name="Cannon S."/>
            <person name="Edwards D."/>
            <person name="Foley R."/>
            <person name="Gao L.L."/>
            <person name="Harrison M.J."/>
            <person name="Huang W."/>
            <person name="Hurgobin B."/>
            <person name="Li S."/>
            <person name="Liu C.W."/>
            <person name="McGrath A."/>
            <person name="Morahan G."/>
            <person name="Murray J."/>
            <person name="Weller J."/>
            <person name="Jian J."/>
            <person name="Singh K.B."/>
        </authorList>
    </citation>
    <scope>NUCLEOTIDE SEQUENCE</scope>
    <source>
        <strain evidence="5">cv. Tanjil</strain>
        <tissue evidence="4">Whole plant</tissue>
    </source>
</reference>
<dbReference type="GO" id="GO:0008270">
    <property type="term" value="F:zinc ion binding"/>
    <property type="evidence" value="ECO:0007669"/>
    <property type="project" value="UniProtKB-KW"/>
</dbReference>
<keyword evidence="1" id="KW-0479">Metal-binding</keyword>
<feature type="region of interest" description="Disordered" evidence="2">
    <location>
        <begin position="108"/>
        <end position="127"/>
    </location>
</feature>
<evidence type="ECO:0000313" key="4">
    <source>
        <dbReference type="EMBL" id="OIW05836.1"/>
    </source>
</evidence>
<feature type="region of interest" description="Disordered" evidence="2">
    <location>
        <begin position="334"/>
        <end position="372"/>
    </location>
</feature>
<feature type="compositionally biased region" description="Basic and acidic residues" evidence="2">
    <location>
        <begin position="486"/>
        <end position="499"/>
    </location>
</feature>
<dbReference type="AlphaFoldDB" id="A0A4P1R9Q1"/>
<feature type="compositionally biased region" description="Polar residues" evidence="2">
    <location>
        <begin position="453"/>
        <end position="484"/>
    </location>
</feature>
<feature type="domain" description="RING-type" evidence="3">
    <location>
        <begin position="1041"/>
        <end position="1080"/>
    </location>
</feature>
<dbReference type="PROSITE" id="PS50089">
    <property type="entry name" value="ZF_RING_2"/>
    <property type="match status" value="1"/>
</dbReference>
<keyword evidence="1" id="KW-0862">Zinc</keyword>
<gene>
    <name evidence="4" type="ORF">TanjilG_23622</name>
</gene>
<dbReference type="KEGG" id="lang:109355295"/>